<dbReference type="PANTHER" id="PTHR43004">
    <property type="entry name" value="TRK SYSTEM POTASSIUM UPTAKE PROTEIN"/>
    <property type="match status" value="1"/>
</dbReference>
<dbReference type="PANTHER" id="PTHR43004:SF19">
    <property type="entry name" value="BINDING MONOOXYGENASE, PUTATIVE (JCVI)-RELATED"/>
    <property type="match status" value="1"/>
</dbReference>
<accession>A0A1I3YJQ4</accession>
<dbReference type="RefSeq" id="WP_075037697.1">
    <property type="nucleotide sequence ID" value="NZ_FOSB01000011.1"/>
</dbReference>
<dbReference type="Pfam" id="PF01494">
    <property type="entry name" value="FAD_binding_3"/>
    <property type="match status" value="1"/>
</dbReference>
<dbReference type="Gene3D" id="3.40.30.120">
    <property type="match status" value="1"/>
</dbReference>
<evidence type="ECO:0000313" key="6">
    <source>
        <dbReference type="Proteomes" id="UP000183557"/>
    </source>
</evidence>
<keyword evidence="3" id="KW-0274">FAD</keyword>
<gene>
    <name evidence="5" type="ORF">SAMN04487936_11150</name>
</gene>
<keyword evidence="2" id="KW-0285">Flavoprotein</keyword>
<sequence length="540" mass="61560">MYELDTEVLIVGAGPTGLTMANQLNNYGVQYQIIDQNEQPSLYSKALVVHSRTLELLRIFGVTNKLMKESTIGEHLNFYYRDERLFSMDVSLLKMKTDYPFLSILPQSETEKILENNLPDKTVQRSTKLLDVQQEKDFVRATVLKNGKEQTITSKYIIGCDGAHSTTRDLAQMPFEGESENVSFMLGDVKIDEPSLDNRLSLISTERGLLFFAPFQNGYTRVIVMDFDKQGDRFPEEVTFKEIQDSVTKLYPEPLQLLDPYWLSSFTASHRHVPSYKDKRLFLVGDAAHIHNPLGGQGMNVGIQDAINLSWKLAYVLKYQLPPRLLDTYQEERKPVAQGVIDATERLIRIMSIQNKYAIKARNKAFQLILNNGTIQKQIASRLSQIEVEYTFTSFSKRMGKSPKPKKVTAGERVPNIRLYTVQKEKSELYHLLKSGECLLVMYTDENSLPRLESQVRKALQVFYQKVGTFLTPVFIVESDGLGTEYTGDGIYLDKNGEAKERLGLFKGDAMIIRPDAYFLVHTSFDHVGDLKEALVNYFG</sequence>
<dbReference type="AlphaFoldDB" id="A0A1I3YJQ4"/>
<dbReference type="Proteomes" id="UP000183557">
    <property type="component" value="Unassembled WGS sequence"/>
</dbReference>
<dbReference type="SUPFAM" id="SSF51905">
    <property type="entry name" value="FAD/NAD(P)-binding domain"/>
    <property type="match status" value="1"/>
</dbReference>
<proteinExistence type="predicted"/>
<dbReference type="Gene3D" id="3.50.50.60">
    <property type="entry name" value="FAD/NAD(P)-binding domain"/>
    <property type="match status" value="2"/>
</dbReference>
<dbReference type="InterPro" id="IPR036188">
    <property type="entry name" value="FAD/NAD-bd_sf"/>
</dbReference>
<dbReference type="InterPro" id="IPR002938">
    <property type="entry name" value="FAD-bd"/>
</dbReference>
<reference evidence="6" key="1">
    <citation type="submission" date="2016-10" db="EMBL/GenBank/DDBJ databases">
        <authorList>
            <person name="Varghese N."/>
            <person name="Submissions S."/>
        </authorList>
    </citation>
    <scope>NUCLEOTIDE SEQUENCE [LARGE SCALE GENOMIC DNA]</scope>
    <source>
        <strain evidence="6">CGMCC 1.3704</strain>
    </source>
</reference>
<evidence type="ECO:0000259" key="4">
    <source>
        <dbReference type="Pfam" id="PF01494"/>
    </source>
</evidence>
<name>A0A1I3YJQ4_HALDA</name>
<dbReference type="GO" id="GO:0016709">
    <property type="term" value="F:oxidoreductase activity, acting on paired donors, with incorporation or reduction of molecular oxygen, NAD(P)H as one donor, and incorporation of one atom of oxygen"/>
    <property type="evidence" value="ECO:0007669"/>
    <property type="project" value="UniProtKB-ARBA"/>
</dbReference>
<dbReference type="InterPro" id="IPR050641">
    <property type="entry name" value="RIFMO-like"/>
</dbReference>
<comment type="cofactor">
    <cofactor evidence="1">
        <name>FAD</name>
        <dbReference type="ChEBI" id="CHEBI:57692"/>
    </cofactor>
</comment>
<evidence type="ECO:0000313" key="5">
    <source>
        <dbReference type="EMBL" id="SFK32054.1"/>
    </source>
</evidence>
<dbReference type="Gene3D" id="3.30.70.2450">
    <property type="match status" value="1"/>
</dbReference>
<evidence type="ECO:0000256" key="3">
    <source>
        <dbReference type="ARBA" id="ARBA00022827"/>
    </source>
</evidence>
<dbReference type="OrthoDB" id="9766816at2"/>
<feature type="domain" description="FAD-binding" evidence="4">
    <location>
        <begin position="5"/>
        <end position="343"/>
    </location>
</feature>
<evidence type="ECO:0000256" key="1">
    <source>
        <dbReference type="ARBA" id="ARBA00001974"/>
    </source>
</evidence>
<dbReference type="EMBL" id="FOSB01000011">
    <property type="protein sequence ID" value="SFK32054.1"/>
    <property type="molecule type" value="Genomic_DNA"/>
</dbReference>
<dbReference type="GO" id="GO:0071949">
    <property type="term" value="F:FAD binding"/>
    <property type="evidence" value="ECO:0007669"/>
    <property type="project" value="InterPro"/>
</dbReference>
<protein>
    <submittedName>
        <fullName evidence="5">2-polyprenyl-6-methoxyphenol hydroxylase</fullName>
    </submittedName>
</protein>
<organism evidence="5 6">
    <name type="scientific">Halobacillus dabanensis</name>
    <dbReference type="NCBI Taxonomy" id="240302"/>
    <lineage>
        <taxon>Bacteria</taxon>
        <taxon>Bacillati</taxon>
        <taxon>Bacillota</taxon>
        <taxon>Bacilli</taxon>
        <taxon>Bacillales</taxon>
        <taxon>Bacillaceae</taxon>
        <taxon>Halobacillus</taxon>
    </lineage>
</organism>
<dbReference type="PRINTS" id="PR00420">
    <property type="entry name" value="RNGMNOXGNASE"/>
</dbReference>
<keyword evidence="6" id="KW-1185">Reference proteome</keyword>
<evidence type="ECO:0000256" key="2">
    <source>
        <dbReference type="ARBA" id="ARBA00022630"/>
    </source>
</evidence>